<name>A0A2V3IDB6_9FLOR</name>
<accession>A0A2V3IDB6</accession>
<dbReference type="AlphaFoldDB" id="A0A2V3IDB6"/>
<sequence length="164" mass="17520">MSLSVSQRLLTEDISRLLAVEEQTVGPYEIEIHSELAKALLLAAHELGANGGGVHGASDDVMIASNALDGLEEDVLVVLLPEPVKHVAASLIGELCEGVRRSRPSRGGLGGRPRPQAEKSFSWWGMLELRYESVAGRRRLAVLMGARGRRKGGVGGAGTCEREQ</sequence>
<keyword evidence="2" id="KW-1185">Reference proteome</keyword>
<reference evidence="1 2" key="1">
    <citation type="journal article" date="2018" name="Mol. Biol. Evol.">
        <title>Analysis of the draft genome of the red seaweed Gracilariopsis chorda provides insights into genome size evolution in Rhodophyta.</title>
        <authorList>
            <person name="Lee J."/>
            <person name="Yang E.C."/>
            <person name="Graf L."/>
            <person name="Yang J.H."/>
            <person name="Qiu H."/>
            <person name="Zel Zion U."/>
            <person name="Chan C.X."/>
            <person name="Stephens T.G."/>
            <person name="Weber A.P.M."/>
            <person name="Boo G.H."/>
            <person name="Boo S.M."/>
            <person name="Kim K.M."/>
            <person name="Shin Y."/>
            <person name="Jung M."/>
            <person name="Lee S.J."/>
            <person name="Yim H.S."/>
            <person name="Lee J.H."/>
            <person name="Bhattacharya D."/>
            <person name="Yoon H.S."/>
        </authorList>
    </citation>
    <scope>NUCLEOTIDE SEQUENCE [LARGE SCALE GENOMIC DNA]</scope>
    <source>
        <strain evidence="1 2">SKKU-2015</strain>
        <tissue evidence="1">Whole body</tissue>
    </source>
</reference>
<gene>
    <name evidence="1" type="ORF">BWQ96_10262</name>
</gene>
<protein>
    <submittedName>
        <fullName evidence="1">Uncharacterized protein</fullName>
    </submittedName>
</protein>
<comment type="caution">
    <text evidence="1">The sequence shown here is derived from an EMBL/GenBank/DDBJ whole genome shotgun (WGS) entry which is preliminary data.</text>
</comment>
<organism evidence="1 2">
    <name type="scientific">Gracilariopsis chorda</name>
    <dbReference type="NCBI Taxonomy" id="448386"/>
    <lineage>
        <taxon>Eukaryota</taxon>
        <taxon>Rhodophyta</taxon>
        <taxon>Florideophyceae</taxon>
        <taxon>Rhodymeniophycidae</taxon>
        <taxon>Gracilariales</taxon>
        <taxon>Gracilariaceae</taxon>
        <taxon>Gracilariopsis</taxon>
    </lineage>
</organism>
<evidence type="ECO:0000313" key="2">
    <source>
        <dbReference type="Proteomes" id="UP000247409"/>
    </source>
</evidence>
<dbReference type="EMBL" id="NBIV01000377">
    <property type="protein sequence ID" value="PXF40028.1"/>
    <property type="molecule type" value="Genomic_DNA"/>
</dbReference>
<evidence type="ECO:0000313" key="1">
    <source>
        <dbReference type="EMBL" id="PXF40028.1"/>
    </source>
</evidence>
<proteinExistence type="predicted"/>
<dbReference type="Proteomes" id="UP000247409">
    <property type="component" value="Unassembled WGS sequence"/>
</dbReference>